<proteinExistence type="predicted"/>
<organism evidence="1 2">
    <name type="scientific">Acaulospora morrowiae</name>
    <dbReference type="NCBI Taxonomy" id="94023"/>
    <lineage>
        <taxon>Eukaryota</taxon>
        <taxon>Fungi</taxon>
        <taxon>Fungi incertae sedis</taxon>
        <taxon>Mucoromycota</taxon>
        <taxon>Glomeromycotina</taxon>
        <taxon>Glomeromycetes</taxon>
        <taxon>Diversisporales</taxon>
        <taxon>Acaulosporaceae</taxon>
        <taxon>Acaulospora</taxon>
    </lineage>
</organism>
<feature type="non-terminal residue" evidence="1">
    <location>
        <position position="1"/>
    </location>
</feature>
<protein>
    <submittedName>
        <fullName evidence="1">1056_t:CDS:1</fullName>
    </submittedName>
</protein>
<accession>A0A9N9JFI7</accession>
<evidence type="ECO:0000313" key="1">
    <source>
        <dbReference type="EMBL" id="CAG8779862.1"/>
    </source>
</evidence>
<name>A0A9N9JFI7_9GLOM</name>
<sequence length="109" mass="12618">AHLKARKSINQQLERKGGPGESVIFLNIGNSMESFLMDLKCDGLYRSWPFLTTKLVVDKATIPLAEFAISHFIALEERVEKIVKDFKYRSSQFTPPVQISYMRNFQIRH</sequence>
<evidence type="ECO:0000313" key="2">
    <source>
        <dbReference type="Proteomes" id="UP000789342"/>
    </source>
</evidence>
<keyword evidence="2" id="KW-1185">Reference proteome</keyword>
<comment type="caution">
    <text evidence="1">The sequence shown here is derived from an EMBL/GenBank/DDBJ whole genome shotgun (WGS) entry which is preliminary data.</text>
</comment>
<dbReference type="EMBL" id="CAJVPV010051809">
    <property type="protein sequence ID" value="CAG8779862.1"/>
    <property type="molecule type" value="Genomic_DNA"/>
</dbReference>
<dbReference type="AlphaFoldDB" id="A0A9N9JFI7"/>
<dbReference type="Proteomes" id="UP000789342">
    <property type="component" value="Unassembled WGS sequence"/>
</dbReference>
<feature type="non-terminal residue" evidence="1">
    <location>
        <position position="109"/>
    </location>
</feature>
<reference evidence="1" key="1">
    <citation type="submission" date="2021-06" db="EMBL/GenBank/DDBJ databases">
        <authorList>
            <person name="Kallberg Y."/>
            <person name="Tangrot J."/>
            <person name="Rosling A."/>
        </authorList>
    </citation>
    <scope>NUCLEOTIDE SEQUENCE</scope>
    <source>
        <strain evidence="1">CL551</strain>
    </source>
</reference>
<gene>
    <name evidence="1" type="ORF">AMORRO_LOCUS17231</name>
</gene>
<dbReference type="OrthoDB" id="2421943at2759"/>